<organism evidence="15 16">
    <name type="scientific">Acropora cervicornis</name>
    <name type="common">Staghorn coral</name>
    <dbReference type="NCBI Taxonomy" id="6130"/>
    <lineage>
        <taxon>Eukaryota</taxon>
        <taxon>Metazoa</taxon>
        <taxon>Cnidaria</taxon>
        <taxon>Anthozoa</taxon>
        <taxon>Hexacorallia</taxon>
        <taxon>Scleractinia</taxon>
        <taxon>Astrocoeniina</taxon>
        <taxon>Acroporidae</taxon>
        <taxon>Acropora</taxon>
    </lineage>
</organism>
<sequence length="1041" mass="115865">MGMKASFSLWLSCLLMVAVSSKDTETSEIDVLKALNINSQMEGVKSIEGFAKETGEAYNFYGDIPRLEIPHKLLDRIRSLLLLTWRVVLIANVKLSNVTVGTLFSVNSVSGGHALFSVWIRCNQTCRLAITYQTSDHKSMVVSFHRINNLSDGRWHKIALSILPHKHLHKTTVELFVDCEMQGRRKLLKSFYRLIPPSADALFQFARKRGDTDGDALMWKGSLQNFKFVFDKNITELMKSTGCPNGRLPVLQSNVGQQRFTTGGNMHANQPLVTRKTALGMPVYDDIPALQYNFHDVMLVLVNMQKEAQRREESFQRSLMLLEKRLKSQSADLVSIKETLENGVCSNRAYSPRAVYGNGGFLKNKTKTEKKKRFGKVNKCSLKPCFPFVKCEETPGVGLGFSCGDCPPGYSGDGLRCDDVDECSYKPCTAHTTCINLQPGYQCTACPKGFIGNSTMGIGRGFAENIKQICIDIDECSDGKNGGCSVHSTCINTEGSYSCSGCRDGYVGDPYKECVPIKYCSKDRNSNPCGEGAECIPKKGGVHYECRCKPGLAGNGFVCDRDLDMDGFPDVQLNCSDPNCAKDNCKDLPNTDQADVNKNGIGDACEVDLDGDRYTNDQDNCPTVSNRHQADKDKDLVGDACDNCPRVANRDQRDLDGDGIGDVCDDDADGDGRRSIFDNCPLVPNRNQKDGDGDKVGDLCDNCPATSNADQSDKNGDGRGDACDLDRDYDNDGIENKFDNCMSHPNPDQLDTDEDGRGDLCDSDDDDDGRADFIDNCRLVFNFDQKQTMSDTFGDACVDDFDGDGVLDEEDVCPINPQITRSDFLAFKTMIIDTDTGHGRNKPFWKVNKKGDEIQQVENSAASILIGIQVFNDVEYSGTLFINTVSDNDIVGIVFGYLSRKKFFVASWKQEDQVYWVSRPFRAKALATFNIKKIRSSSGDLAMLRNVLWHTGNKTNEATLLWKDPKMRGWQYKTAYSWQLVYLPSKRTMRLKLWSKYNQLMIDTGEISDPDILGGRLGFMSFSQEKVIWSAVSARCLDSFR</sequence>
<dbReference type="GO" id="GO:0005576">
    <property type="term" value="C:extracellular region"/>
    <property type="evidence" value="ECO:0007669"/>
    <property type="project" value="InterPro"/>
</dbReference>
<dbReference type="Gene3D" id="2.60.120.200">
    <property type="match status" value="2"/>
</dbReference>
<feature type="domain" description="TSP C-terminal" evidence="14">
    <location>
        <begin position="825"/>
        <end position="1041"/>
    </location>
</feature>
<dbReference type="FunFam" id="4.10.1080.10:FF:000002">
    <property type="entry name" value="Thrombospondin 3"/>
    <property type="match status" value="1"/>
</dbReference>
<dbReference type="PROSITE" id="PS00018">
    <property type="entry name" value="EF_HAND_1"/>
    <property type="match status" value="1"/>
</dbReference>
<keyword evidence="8" id="KW-0325">Glycoprotein</keyword>
<evidence type="ECO:0000313" key="16">
    <source>
        <dbReference type="Proteomes" id="UP001249851"/>
    </source>
</evidence>
<dbReference type="FunFam" id="2.10.25.10:FF:000027">
    <property type="entry name" value="Thrombospondin 3"/>
    <property type="match status" value="1"/>
</dbReference>
<dbReference type="PANTHER" id="PTHR10199:SF100">
    <property type="entry name" value="THROMBOSPONDIN, ISOFORM A"/>
    <property type="match status" value="1"/>
</dbReference>
<dbReference type="InterPro" id="IPR008859">
    <property type="entry name" value="Thrombospondin_C"/>
</dbReference>
<evidence type="ECO:0000256" key="8">
    <source>
        <dbReference type="ARBA" id="ARBA00023180"/>
    </source>
</evidence>
<dbReference type="InterPro" id="IPR018247">
    <property type="entry name" value="EF_Hand_1_Ca_BS"/>
</dbReference>
<reference evidence="15" key="2">
    <citation type="journal article" date="2023" name="Science">
        <title>Genomic signatures of disease resistance in endangered staghorn corals.</title>
        <authorList>
            <person name="Vollmer S.V."/>
            <person name="Selwyn J.D."/>
            <person name="Despard B.A."/>
            <person name="Roesel C.L."/>
        </authorList>
    </citation>
    <scope>NUCLEOTIDE SEQUENCE</scope>
    <source>
        <strain evidence="15">K2</strain>
    </source>
</reference>
<feature type="domain" description="EGF-like" evidence="13">
    <location>
        <begin position="516"/>
        <end position="560"/>
    </location>
</feature>
<dbReference type="GO" id="GO:0007155">
    <property type="term" value="P:cell adhesion"/>
    <property type="evidence" value="ECO:0007669"/>
    <property type="project" value="UniProtKB-KW"/>
</dbReference>
<keyword evidence="4" id="KW-0677">Repeat</keyword>
<dbReference type="Pfam" id="PF05735">
    <property type="entry name" value="TSP_C"/>
    <property type="match status" value="1"/>
</dbReference>
<evidence type="ECO:0000256" key="4">
    <source>
        <dbReference type="ARBA" id="ARBA00022737"/>
    </source>
</evidence>
<dbReference type="GO" id="GO:0005509">
    <property type="term" value="F:calcium ion binding"/>
    <property type="evidence" value="ECO:0007669"/>
    <property type="project" value="UniProtKB-UniRule"/>
</dbReference>
<feature type="disulfide bond" evidence="9">
    <location>
        <begin position="529"/>
        <end position="546"/>
    </location>
</feature>
<dbReference type="Pfam" id="PF02412">
    <property type="entry name" value="TSP_3"/>
    <property type="match status" value="6"/>
</dbReference>
<dbReference type="SUPFAM" id="SSF49899">
    <property type="entry name" value="Concanavalin A-like lectins/glucanases"/>
    <property type="match status" value="2"/>
</dbReference>
<dbReference type="InterPro" id="IPR003367">
    <property type="entry name" value="Thrombospondin_3-like_rpt"/>
</dbReference>
<dbReference type="FunFam" id="4.10.1080.10:FF:000001">
    <property type="entry name" value="Thrombospondin 3"/>
    <property type="match status" value="1"/>
</dbReference>
<evidence type="ECO:0000313" key="15">
    <source>
        <dbReference type="EMBL" id="KAK2552938.1"/>
    </source>
</evidence>
<name>A0AAD9Q1D3_ACRCE</name>
<evidence type="ECO:0000256" key="1">
    <source>
        <dbReference type="ARBA" id="ARBA00009456"/>
    </source>
</evidence>
<reference evidence="15" key="1">
    <citation type="journal article" date="2023" name="G3 (Bethesda)">
        <title>Whole genome assembly and annotation of the endangered Caribbean coral Acropora cervicornis.</title>
        <authorList>
            <person name="Selwyn J.D."/>
            <person name="Vollmer S.V."/>
        </authorList>
    </citation>
    <scope>NUCLEOTIDE SEQUENCE</scope>
    <source>
        <strain evidence="15">K2</strain>
    </source>
</reference>
<feature type="repeat" description="TSP type-3" evidence="10">
    <location>
        <begin position="712"/>
        <end position="749"/>
    </location>
</feature>
<keyword evidence="7 9" id="KW-1015">Disulfide bond</keyword>
<comment type="caution">
    <text evidence="9">Lacks conserved residue(s) required for the propagation of feature annotation.</text>
</comment>
<feature type="repeat" description="TSP type-3" evidence="10">
    <location>
        <begin position="653"/>
        <end position="688"/>
    </location>
</feature>
<dbReference type="InterPro" id="IPR048287">
    <property type="entry name" value="TSPN-like_N"/>
</dbReference>
<comment type="similarity">
    <text evidence="1">Belongs to the thrombospondin family.</text>
</comment>
<evidence type="ECO:0000256" key="7">
    <source>
        <dbReference type="ARBA" id="ARBA00023157"/>
    </source>
</evidence>
<gene>
    <name evidence="15" type="ORF">P5673_025894</name>
</gene>
<evidence type="ECO:0000256" key="12">
    <source>
        <dbReference type="SAM" id="SignalP"/>
    </source>
</evidence>
<feature type="signal peptide" evidence="12">
    <location>
        <begin position="1"/>
        <end position="21"/>
    </location>
</feature>
<accession>A0AAD9Q1D3</accession>
<dbReference type="EMBL" id="JARQWQ010000082">
    <property type="protein sequence ID" value="KAK2552938.1"/>
    <property type="molecule type" value="Genomic_DNA"/>
</dbReference>
<dbReference type="CDD" id="cd00054">
    <property type="entry name" value="EGF_CA"/>
    <property type="match status" value="2"/>
</dbReference>
<dbReference type="Gene3D" id="4.10.1080.10">
    <property type="entry name" value="TSP type-3 repeat"/>
    <property type="match status" value="2"/>
</dbReference>
<keyword evidence="16" id="KW-1185">Reference proteome</keyword>
<evidence type="ECO:0000256" key="9">
    <source>
        <dbReference type="PROSITE-ProRule" id="PRU00076"/>
    </source>
</evidence>
<dbReference type="PROSITE" id="PS50026">
    <property type="entry name" value="EGF_3"/>
    <property type="match status" value="4"/>
</dbReference>
<dbReference type="FunFam" id="2.10.25.10:FF:000038">
    <property type="entry name" value="Fibrillin 2"/>
    <property type="match status" value="1"/>
</dbReference>
<dbReference type="InterPro" id="IPR009030">
    <property type="entry name" value="Growth_fac_rcpt_cys_sf"/>
</dbReference>
<dbReference type="PROSITE" id="PS01187">
    <property type="entry name" value="EGF_CA"/>
    <property type="match status" value="1"/>
</dbReference>
<evidence type="ECO:0000256" key="11">
    <source>
        <dbReference type="SAM" id="MobiDB-lite"/>
    </source>
</evidence>
<dbReference type="AlphaFoldDB" id="A0AAD9Q1D3"/>
<feature type="domain" description="EGF-like" evidence="13">
    <location>
        <begin position="376"/>
        <end position="418"/>
    </location>
</feature>
<evidence type="ECO:0000256" key="6">
    <source>
        <dbReference type="ARBA" id="ARBA00022889"/>
    </source>
</evidence>
<feature type="domain" description="EGF-like" evidence="13">
    <location>
        <begin position="419"/>
        <end position="456"/>
    </location>
</feature>
<proteinExistence type="inferred from homology"/>
<dbReference type="InterPro" id="IPR017897">
    <property type="entry name" value="Thrombospondin_3_rpt"/>
</dbReference>
<comment type="caution">
    <text evidence="15">The sequence shown here is derived from an EMBL/GenBank/DDBJ whole genome shotgun (WGS) entry which is preliminary data.</text>
</comment>
<dbReference type="PROSITE" id="PS51234">
    <property type="entry name" value="TSP3"/>
    <property type="match status" value="3"/>
</dbReference>
<feature type="region of interest" description="Disordered" evidence="11">
    <location>
        <begin position="675"/>
        <end position="694"/>
    </location>
</feature>
<dbReference type="CDD" id="cd00053">
    <property type="entry name" value="EGF"/>
    <property type="match status" value="1"/>
</dbReference>
<dbReference type="PROSITE" id="PS51236">
    <property type="entry name" value="TSP_CTER"/>
    <property type="match status" value="1"/>
</dbReference>
<feature type="region of interest" description="Disordered" evidence="11">
    <location>
        <begin position="736"/>
        <end position="764"/>
    </location>
</feature>
<keyword evidence="2 9" id="KW-0245">EGF-like domain</keyword>
<dbReference type="SUPFAM" id="SSF103647">
    <property type="entry name" value="TSP type-3 repeat"/>
    <property type="match status" value="3"/>
</dbReference>
<evidence type="ECO:0000259" key="14">
    <source>
        <dbReference type="PROSITE" id="PS51236"/>
    </source>
</evidence>
<dbReference type="InterPro" id="IPR000742">
    <property type="entry name" value="EGF"/>
</dbReference>
<dbReference type="SMART" id="SM00179">
    <property type="entry name" value="EGF_CA"/>
    <property type="match status" value="3"/>
</dbReference>
<feature type="domain" description="EGF-like" evidence="13">
    <location>
        <begin position="472"/>
        <end position="515"/>
    </location>
</feature>
<dbReference type="InterPro" id="IPR001881">
    <property type="entry name" value="EGF-like_Ca-bd_dom"/>
</dbReference>
<keyword evidence="6" id="KW-0130">Cell adhesion</keyword>
<dbReference type="SMART" id="SM00210">
    <property type="entry name" value="TSPN"/>
    <property type="match status" value="1"/>
</dbReference>
<dbReference type="SMART" id="SM00181">
    <property type="entry name" value="EGF"/>
    <property type="match status" value="4"/>
</dbReference>
<evidence type="ECO:0000256" key="5">
    <source>
        <dbReference type="ARBA" id="ARBA00022837"/>
    </source>
</evidence>
<dbReference type="SUPFAM" id="SSF57196">
    <property type="entry name" value="EGF/Laminin"/>
    <property type="match status" value="1"/>
</dbReference>
<feature type="repeat" description="TSP type-3" evidence="10">
    <location>
        <begin position="750"/>
        <end position="785"/>
    </location>
</feature>
<evidence type="ECO:0000256" key="3">
    <source>
        <dbReference type="ARBA" id="ARBA00022729"/>
    </source>
</evidence>
<evidence type="ECO:0000256" key="10">
    <source>
        <dbReference type="PROSITE-ProRule" id="PRU00634"/>
    </source>
</evidence>
<feature type="chain" id="PRO_5041919157" evidence="12">
    <location>
        <begin position="22"/>
        <end position="1041"/>
    </location>
</feature>
<dbReference type="SUPFAM" id="SSF57184">
    <property type="entry name" value="Growth factor receptor domain"/>
    <property type="match status" value="1"/>
</dbReference>
<keyword evidence="5 10" id="KW-0106">Calcium</keyword>
<dbReference type="InterPro" id="IPR049883">
    <property type="entry name" value="NOTCH1_EGF-like"/>
</dbReference>
<dbReference type="Proteomes" id="UP001249851">
    <property type="component" value="Unassembled WGS sequence"/>
</dbReference>
<dbReference type="InterPro" id="IPR018097">
    <property type="entry name" value="EGF_Ca-bd_CS"/>
</dbReference>
<dbReference type="InterPro" id="IPR013320">
    <property type="entry name" value="ConA-like_dom_sf"/>
</dbReference>
<dbReference type="Pfam" id="PF07645">
    <property type="entry name" value="EGF_CA"/>
    <property type="match status" value="2"/>
</dbReference>
<dbReference type="InterPro" id="IPR028974">
    <property type="entry name" value="TSP_type-3_rpt"/>
</dbReference>
<evidence type="ECO:0000256" key="2">
    <source>
        <dbReference type="ARBA" id="ARBA00022536"/>
    </source>
</evidence>
<protein>
    <submittedName>
        <fullName evidence="15">Thrombospondin-3</fullName>
    </submittedName>
</protein>
<dbReference type="Gene3D" id="2.10.25.10">
    <property type="entry name" value="Laminin"/>
    <property type="match status" value="4"/>
</dbReference>
<keyword evidence="3 12" id="KW-0732">Signal</keyword>
<dbReference type="PANTHER" id="PTHR10199">
    <property type="entry name" value="THROMBOSPONDIN"/>
    <property type="match status" value="1"/>
</dbReference>
<evidence type="ECO:0000259" key="13">
    <source>
        <dbReference type="PROSITE" id="PS50026"/>
    </source>
</evidence>